<dbReference type="GO" id="GO:0009307">
    <property type="term" value="P:DNA restriction-modification system"/>
    <property type="evidence" value="ECO:0007669"/>
    <property type="project" value="UniProtKB-KW"/>
</dbReference>
<dbReference type="InterPro" id="IPR029063">
    <property type="entry name" value="SAM-dependent_MTases_sf"/>
</dbReference>
<reference evidence="8" key="1">
    <citation type="journal article" date="2014" name="Front. Microbiol.">
        <title>High frequency of phylogenetically diverse reductive dehalogenase-homologous genes in deep subseafloor sedimentary metagenomes.</title>
        <authorList>
            <person name="Kawai M."/>
            <person name="Futagami T."/>
            <person name="Toyoda A."/>
            <person name="Takaki Y."/>
            <person name="Nishi S."/>
            <person name="Hori S."/>
            <person name="Arai W."/>
            <person name="Tsubouchi T."/>
            <person name="Morono Y."/>
            <person name="Uchiyama I."/>
            <person name="Ito T."/>
            <person name="Fujiyama A."/>
            <person name="Inagaki F."/>
            <person name="Takami H."/>
        </authorList>
    </citation>
    <scope>NUCLEOTIDE SEQUENCE</scope>
    <source>
        <strain evidence="8">Expedition CK06-06</strain>
    </source>
</reference>
<keyword evidence="4" id="KW-0808">Transferase</keyword>
<organism evidence="8">
    <name type="scientific">marine sediment metagenome</name>
    <dbReference type="NCBI Taxonomy" id="412755"/>
    <lineage>
        <taxon>unclassified sequences</taxon>
        <taxon>metagenomes</taxon>
        <taxon>ecological metagenomes</taxon>
    </lineage>
</organism>
<evidence type="ECO:0000256" key="7">
    <source>
        <dbReference type="ARBA" id="ARBA00049120"/>
    </source>
</evidence>
<keyword evidence="3" id="KW-0489">Methyltransferase</keyword>
<dbReference type="SUPFAM" id="SSF53335">
    <property type="entry name" value="S-adenosyl-L-methionine-dependent methyltransferases"/>
    <property type="match status" value="1"/>
</dbReference>
<dbReference type="GO" id="GO:0015667">
    <property type="term" value="F:site-specific DNA-methyltransferase (cytosine-N4-specific) activity"/>
    <property type="evidence" value="ECO:0007669"/>
    <property type="project" value="UniProtKB-EC"/>
</dbReference>
<keyword evidence="6" id="KW-0680">Restriction system</keyword>
<proteinExistence type="inferred from homology"/>
<dbReference type="InterPro" id="IPR017985">
    <property type="entry name" value="MeTrfase_CN4_CS"/>
</dbReference>
<evidence type="ECO:0000313" key="8">
    <source>
        <dbReference type="EMBL" id="GAJ01297.1"/>
    </source>
</evidence>
<dbReference type="EC" id="2.1.1.113" evidence="2"/>
<dbReference type="AlphaFoldDB" id="X1UCJ0"/>
<protein>
    <recommendedName>
        <fullName evidence="2">site-specific DNA-methyltransferase (cytosine-N(4)-specific)</fullName>
        <ecNumber evidence="2">2.1.1.113</ecNumber>
    </recommendedName>
</protein>
<dbReference type="GO" id="GO:0032259">
    <property type="term" value="P:methylation"/>
    <property type="evidence" value="ECO:0007669"/>
    <property type="project" value="UniProtKB-KW"/>
</dbReference>
<accession>X1UCJ0</accession>
<feature type="non-terminal residue" evidence="8">
    <location>
        <position position="212"/>
    </location>
</feature>
<comment type="catalytic activity">
    <reaction evidence="7">
        <text>a 2'-deoxycytidine in DNA + S-adenosyl-L-methionine = an N(4)-methyl-2'-deoxycytidine in DNA + S-adenosyl-L-homocysteine + H(+)</text>
        <dbReference type="Rhea" id="RHEA:16857"/>
        <dbReference type="Rhea" id="RHEA-COMP:11369"/>
        <dbReference type="Rhea" id="RHEA-COMP:13674"/>
        <dbReference type="ChEBI" id="CHEBI:15378"/>
        <dbReference type="ChEBI" id="CHEBI:57856"/>
        <dbReference type="ChEBI" id="CHEBI:59789"/>
        <dbReference type="ChEBI" id="CHEBI:85452"/>
        <dbReference type="ChEBI" id="CHEBI:137933"/>
        <dbReference type="EC" id="2.1.1.113"/>
    </reaction>
</comment>
<comment type="caution">
    <text evidence="8">The sequence shown here is derived from an EMBL/GenBank/DDBJ whole genome shotgun (WGS) entry which is preliminary data.</text>
</comment>
<evidence type="ECO:0000256" key="3">
    <source>
        <dbReference type="ARBA" id="ARBA00022603"/>
    </source>
</evidence>
<dbReference type="EMBL" id="BARW01021305">
    <property type="protein sequence ID" value="GAJ01297.1"/>
    <property type="molecule type" value="Genomic_DNA"/>
</dbReference>
<evidence type="ECO:0000256" key="6">
    <source>
        <dbReference type="ARBA" id="ARBA00022747"/>
    </source>
</evidence>
<comment type="similarity">
    <text evidence="1">Belongs to the N(4)/N(6)-methyltransferase family. N(4) subfamily.</text>
</comment>
<gene>
    <name evidence="8" type="ORF">S12H4_35815</name>
</gene>
<evidence type="ECO:0000256" key="1">
    <source>
        <dbReference type="ARBA" id="ARBA00010203"/>
    </source>
</evidence>
<name>X1UCJ0_9ZZZZ</name>
<dbReference type="Gene3D" id="3.40.50.150">
    <property type="entry name" value="Vaccinia Virus protein VP39"/>
    <property type="match status" value="1"/>
</dbReference>
<evidence type="ECO:0000256" key="2">
    <source>
        <dbReference type="ARBA" id="ARBA00012185"/>
    </source>
</evidence>
<keyword evidence="5" id="KW-0949">S-adenosyl-L-methionine</keyword>
<sequence length="212" mass="24530">MILERIYQIRDAVYAVKNLKHRQLFLLGLVAMVGEVSKTTKGGGWLRLSPDKAYNIQDVDSIFMAEVEKMIRDLEVSPIRAPHPGTWKAFKADSRSLPGNETFSAVITSPPYLNRHDYTRIFLLELAIPFLMTEIALKRLRYTTLRSHVEAKRQFNNGNYSQPRKLVDVLKELQNRPLNNERLPTMIAGYFEDMYLMLRELYRLTEPGGKVV</sequence>
<dbReference type="GO" id="GO:0003677">
    <property type="term" value="F:DNA binding"/>
    <property type="evidence" value="ECO:0007669"/>
    <property type="project" value="InterPro"/>
</dbReference>
<dbReference type="PROSITE" id="PS00093">
    <property type="entry name" value="N4_MTASE"/>
    <property type="match status" value="1"/>
</dbReference>
<evidence type="ECO:0000256" key="5">
    <source>
        <dbReference type="ARBA" id="ARBA00022691"/>
    </source>
</evidence>
<evidence type="ECO:0000256" key="4">
    <source>
        <dbReference type="ARBA" id="ARBA00022679"/>
    </source>
</evidence>